<sequence length="115" mass="12807">MHSSTGGFVSHCGWNSVLESIKFGVPIIAMPMHLDQPLNARLVEDVGVGMEVKRDDNGRLDRKEIARVITRIVLEKNGKEVRNKARELSEKITAKEVEEIGGVVEEVVQLCGKRK</sequence>
<evidence type="ECO:0000313" key="1">
    <source>
        <dbReference type="EMBL" id="KAH7841162.1"/>
    </source>
</evidence>
<accession>A0ACB7XKI8</accession>
<dbReference type="EMBL" id="CM037160">
    <property type="protein sequence ID" value="KAH7841162.1"/>
    <property type="molecule type" value="Genomic_DNA"/>
</dbReference>
<organism evidence="1 2">
    <name type="scientific">Vaccinium darrowii</name>
    <dbReference type="NCBI Taxonomy" id="229202"/>
    <lineage>
        <taxon>Eukaryota</taxon>
        <taxon>Viridiplantae</taxon>
        <taxon>Streptophyta</taxon>
        <taxon>Embryophyta</taxon>
        <taxon>Tracheophyta</taxon>
        <taxon>Spermatophyta</taxon>
        <taxon>Magnoliopsida</taxon>
        <taxon>eudicotyledons</taxon>
        <taxon>Gunneridae</taxon>
        <taxon>Pentapetalae</taxon>
        <taxon>asterids</taxon>
        <taxon>Ericales</taxon>
        <taxon>Ericaceae</taxon>
        <taxon>Vaccinioideae</taxon>
        <taxon>Vaccinieae</taxon>
        <taxon>Vaccinium</taxon>
    </lineage>
</organism>
<keyword evidence="2" id="KW-1185">Reference proteome</keyword>
<dbReference type="Proteomes" id="UP000828048">
    <property type="component" value="Chromosome 10"/>
</dbReference>
<reference evidence="1 2" key="1">
    <citation type="journal article" date="2021" name="Hortic Res">
        <title>High-quality reference genome and annotation aids understanding of berry development for evergreen blueberry (Vaccinium darrowii).</title>
        <authorList>
            <person name="Yu J."/>
            <person name="Hulse-Kemp A.M."/>
            <person name="Babiker E."/>
            <person name="Staton M."/>
        </authorList>
    </citation>
    <scope>NUCLEOTIDE SEQUENCE [LARGE SCALE GENOMIC DNA]</scope>
    <source>
        <strain evidence="2">cv. NJ 8807/NJ 8810</strain>
        <tissue evidence="1">Young leaf</tissue>
    </source>
</reference>
<gene>
    <name evidence="1" type="ORF">Vadar_026446</name>
</gene>
<protein>
    <submittedName>
        <fullName evidence="1">Uncharacterized protein</fullName>
    </submittedName>
</protein>
<proteinExistence type="predicted"/>
<comment type="caution">
    <text evidence="1">The sequence shown here is derived from an EMBL/GenBank/DDBJ whole genome shotgun (WGS) entry which is preliminary data.</text>
</comment>
<evidence type="ECO:0000313" key="2">
    <source>
        <dbReference type="Proteomes" id="UP000828048"/>
    </source>
</evidence>
<name>A0ACB7XKI8_9ERIC</name>